<dbReference type="GeneID" id="43496550"/>
<reference evidence="1" key="1">
    <citation type="journal article" date="2020" name="bioRxiv">
        <title>A rank-normalized archaeal taxonomy based on genome phylogeny resolves widespread incomplete and uneven classifications.</title>
        <authorList>
            <person name="Rinke C."/>
            <person name="Chuvochina M."/>
            <person name="Mussig A.J."/>
            <person name="Chaumeil P.-A."/>
            <person name="Waite D.W."/>
            <person name="Whitman W.B."/>
            <person name="Parks D.H."/>
            <person name="Hugenholtz P."/>
        </authorList>
    </citation>
    <scope>NUCLEOTIDE SEQUENCE</scope>
    <source>
        <strain evidence="1">UBA8853</strain>
    </source>
</reference>
<dbReference type="AlphaFoldDB" id="A0A832TAJ0"/>
<dbReference type="Proteomes" id="UP000619545">
    <property type="component" value="Unassembled WGS sequence"/>
</dbReference>
<proteinExistence type="predicted"/>
<sequence length="108" mass="11724">MFLTRVHLEPTLVEAYGKVPGGAWLVLDAVLQALEPESDRLLGMELSPASLLVEQVGNDPVVLLLDETRAEVVAEGVRRALSGSPGFGCRTVMRAGSWRSWHRSGVLE</sequence>
<evidence type="ECO:0000313" key="1">
    <source>
        <dbReference type="EMBL" id="HII70541.1"/>
    </source>
</evidence>
<organism evidence="1 2">
    <name type="scientific">Methanopyrus kandleri</name>
    <dbReference type="NCBI Taxonomy" id="2320"/>
    <lineage>
        <taxon>Archaea</taxon>
        <taxon>Methanobacteriati</taxon>
        <taxon>Methanobacteriota</taxon>
        <taxon>Methanomada group</taxon>
        <taxon>Methanopyri</taxon>
        <taxon>Methanopyrales</taxon>
        <taxon>Methanopyraceae</taxon>
        <taxon>Methanopyrus</taxon>
    </lineage>
</organism>
<evidence type="ECO:0000313" key="2">
    <source>
        <dbReference type="Proteomes" id="UP000619545"/>
    </source>
</evidence>
<dbReference type="RefSeq" id="WP_158295875.1">
    <property type="nucleotide sequence ID" value="NZ_DUJS01000004.1"/>
</dbReference>
<name>A0A832TAJ0_9EURY</name>
<comment type="caution">
    <text evidence="1">The sequence shown here is derived from an EMBL/GenBank/DDBJ whole genome shotgun (WGS) entry which is preliminary data.</text>
</comment>
<protein>
    <submittedName>
        <fullName evidence="1">Uncharacterized protein</fullName>
    </submittedName>
</protein>
<dbReference type="EMBL" id="DUJS01000004">
    <property type="protein sequence ID" value="HII70541.1"/>
    <property type="molecule type" value="Genomic_DNA"/>
</dbReference>
<gene>
    <name evidence="1" type="ORF">HA336_04840</name>
</gene>
<accession>A0A832TAJ0</accession>